<dbReference type="EMBL" id="CALNXJ010000009">
    <property type="protein sequence ID" value="CAH3104778.1"/>
    <property type="molecule type" value="Genomic_DNA"/>
</dbReference>
<comment type="caution">
    <text evidence="3">The sequence shown here is derived from an EMBL/GenBank/DDBJ whole genome shotgun (WGS) entry which is preliminary data.</text>
</comment>
<keyword evidence="4" id="KW-1185">Reference proteome</keyword>
<evidence type="ECO:0000313" key="4">
    <source>
        <dbReference type="Proteomes" id="UP001159428"/>
    </source>
</evidence>
<protein>
    <submittedName>
        <fullName evidence="3">Uncharacterized protein</fullName>
    </submittedName>
</protein>
<feature type="transmembrane region" description="Helical" evidence="2">
    <location>
        <begin position="6"/>
        <end position="29"/>
    </location>
</feature>
<dbReference type="Proteomes" id="UP001159428">
    <property type="component" value="Unassembled WGS sequence"/>
</dbReference>
<feature type="region of interest" description="Disordered" evidence="1">
    <location>
        <begin position="115"/>
        <end position="136"/>
    </location>
</feature>
<keyword evidence="2" id="KW-1133">Transmembrane helix</keyword>
<evidence type="ECO:0000313" key="3">
    <source>
        <dbReference type="EMBL" id="CAH3104778.1"/>
    </source>
</evidence>
<keyword evidence="2" id="KW-0472">Membrane</keyword>
<dbReference type="PROSITE" id="PS51257">
    <property type="entry name" value="PROKAR_LIPOPROTEIN"/>
    <property type="match status" value="1"/>
</dbReference>
<accession>A0AAU9W7W5</accession>
<gene>
    <name evidence="3" type="ORF">PMEA_00034881</name>
</gene>
<reference evidence="3 4" key="1">
    <citation type="submission" date="2022-05" db="EMBL/GenBank/DDBJ databases">
        <authorList>
            <consortium name="Genoscope - CEA"/>
            <person name="William W."/>
        </authorList>
    </citation>
    <scope>NUCLEOTIDE SEQUENCE [LARGE SCALE GENOMIC DNA]</scope>
</reference>
<proteinExistence type="predicted"/>
<evidence type="ECO:0000256" key="2">
    <source>
        <dbReference type="SAM" id="Phobius"/>
    </source>
</evidence>
<organism evidence="3 4">
    <name type="scientific">Pocillopora meandrina</name>
    <dbReference type="NCBI Taxonomy" id="46732"/>
    <lineage>
        <taxon>Eukaryota</taxon>
        <taxon>Metazoa</taxon>
        <taxon>Cnidaria</taxon>
        <taxon>Anthozoa</taxon>
        <taxon>Hexacorallia</taxon>
        <taxon>Scleractinia</taxon>
        <taxon>Astrocoeniina</taxon>
        <taxon>Pocilloporidae</taxon>
        <taxon>Pocillopora</taxon>
    </lineage>
</organism>
<evidence type="ECO:0000256" key="1">
    <source>
        <dbReference type="SAM" id="MobiDB-lite"/>
    </source>
</evidence>
<name>A0AAU9W7W5_9CNID</name>
<feature type="compositionally biased region" description="Basic residues" evidence="1">
    <location>
        <begin position="115"/>
        <end position="130"/>
    </location>
</feature>
<keyword evidence="2" id="KW-0812">Transmembrane</keyword>
<sequence length="136" mass="15609">MAKEKGYFPLCTGVSIALLVVVACLLVILNRDNTEIATEHVQNPRETAPKHKKNISQTGNSTLITETKSTHIHYNRREFCQTCCHTPPCWYKNHKKCSKCANSRQSKLLTKRILQRSKTKAAKHHLRRNNKTNLKD</sequence>
<dbReference type="AlphaFoldDB" id="A0AAU9W7W5"/>